<protein>
    <submittedName>
        <fullName evidence="2">Uncharacterized protein</fullName>
    </submittedName>
</protein>
<feature type="transmembrane region" description="Helical" evidence="1">
    <location>
        <begin position="6"/>
        <end position="27"/>
    </location>
</feature>
<dbReference type="PANTHER" id="PTHR30441">
    <property type="entry name" value="DUF748 DOMAIN-CONTAINING PROTEIN"/>
    <property type="match status" value="1"/>
</dbReference>
<keyword evidence="1" id="KW-0812">Transmembrane</keyword>
<dbReference type="AlphaFoldDB" id="A0A3D8Y9T1"/>
<reference evidence="2 3" key="1">
    <citation type="submission" date="2018-07" db="EMBL/GenBank/DDBJ databases">
        <title>Dyadobacter roseus sp. nov., isolated from rose rhizosphere soil.</title>
        <authorList>
            <person name="Chen L."/>
        </authorList>
    </citation>
    <scope>NUCLEOTIDE SEQUENCE [LARGE SCALE GENOMIC DNA]</scope>
    <source>
        <strain evidence="2 3">RS19</strain>
    </source>
</reference>
<dbReference type="GO" id="GO:0005886">
    <property type="term" value="C:plasma membrane"/>
    <property type="evidence" value="ECO:0007669"/>
    <property type="project" value="TreeGrafter"/>
</dbReference>
<organism evidence="2 3">
    <name type="scientific">Dyadobacter luteus</name>
    <dbReference type="NCBI Taxonomy" id="2259619"/>
    <lineage>
        <taxon>Bacteria</taxon>
        <taxon>Pseudomonadati</taxon>
        <taxon>Bacteroidota</taxon>
        <taxon>Cytophagia</taxon>
        <taxon>Cytophagales</taxon>
        <taxon>Spirosomataceae</taxon>
        <taxon>Dyadobacter</taxon>
    </lineage>
</organism>
<dbReference type="EMBL" id="QNUL01000011">
    <property type="protein sequence ID" value="REA60355.1"/>
    <property type="molecule type" value="Genomic_DNA"/>
</dbReference>
<dbReference type="RefSeq" id="WP_115831671.1">
    <property type="nucleotide sequence ID" value="NZ_QNUL01000011.1"/>
</dbReference>
<proteinExistence type="predicted"/>
<dbReference type="PANTHER" id="PTHR30441:SF8">
    <property type="entry name" value="DUF748 DOMAIN-CONTAINING PROTEIN"/>
    <property type="match status" value="1"/>
</dbReference>
<dbReference type="Proteomes" id="UP000256373">
    <property type="component" value="Unassembled WGS sequence"/>
</dbReference>
<comment type="caution">
    <text evidence="2">The sequence shown here is derived from an EMBL/GenBank/DDBJ whole genome shotgun (WGS) entry which is preliminary data.</text>
</comment>
<keyword evidence="1" id="KW-1133">Transmembrane helix</keyword>
<dbReference type="GO" id="GO:0090313">
    <property type="term" value="P:regulation of protein targeting to membrane"/>
    <property type="evidence" value="ECO:0007669"/>
    <property type="project" value="TreeGrafter"/>
</dbReference>
<evidence type="ECO:0000313" key="2">
    <source>
        <dbReference type="EMBL" id="REA60355.1"/>
    </source>
</evidence>
<evidence type="ECO:0000256" key="1">
    <source>
        <dbReference type="SAM" id="Phobius"/>
    </source>
</evidence>
<dbReference type="InterPro" id="IPR052894">
    <property type="entry name" value="AsmA-related"/>
</dbReference>
<dbReference type="OrthoDB" id="1489065at2"/>
<gene>
    <name evidence="2" type="ORF">DSL64_14680</name>
</gene>
<accession>A0A3D8Y9T1</accession>
<sequence length="819" mass="93092">MLAKFLKITGIVALFGLLLFGAVEIWLDRNKEKLFRKIQEAVNEKLNGNLEIGDFKFRPFTGGFGLNFTLANVKLTDSLYQQHKTAFLDLELLHATLDLNGLYRGDFKIKNLVLQNGSLNIFVRKDGYSNLTIFKSEGEKEDSQKASEPNDLITKLSNLRFINFAVSFADSVTGKNYGGLFHDATNRITLTDSATNANFDGSVFFRGLTFKPEKGAFLENQETNMHLLLSFDDERKRITVYPSVMETSTKDNVNISGVFNFKDTLNPFHLNFQAKRIAVDHALPLLPQVIRAQIDSIGVKSLVDTDVQLLGRGKGRKPKVNLRFETQPFNYELPVGTLNKVVAEGYYTNQADSLREPEPANARLTTSDIKGLFGKIPFKLKLIVNDFKDPQAKLDGYLSADASQMDQLLDPARYRFLKGKAYIDFHFDGSLKRFYDLKKDKFNGKLWGKASFRDVAMDYLPRQVHLTKLRGDFAFNEKALVFQNLNFSDGPNMLYLNGRVMDFVPYLFGSPKSLRALVNINIPVWKLNWLETLFAAREKTVKRKDKLKLSQLLDEAIDNIEITAKLSSDKVTYRRFTASQVKGKFTAKDNGMALDYFVMRAFKGARVRISGEMGNNGSGAMPHLAIRGKIDNADVQSVFESFDNFGQKTLTDQNLKGRLSTDFNFESSLNNNVRLMPATMKGLLHINLTNGHINNFEPFLKMKKLVFKNRNFESVQFAPITNNFHLRGQEIEIEPMEIESNVMTLFVDGVYSFGKKTDINIAIPLSNLKKRDSTYVLNPNNPERKEGSKIFLKALDENGEVNIKLAFRKKERKKRRKDD</sequence>
<evidence type="ECO:0000313" key="3">
    <source>
        <dbReference type="Proteomes" id="UP000256373"/>
    </source>
</evidence>
<keyword evidence="3" id="KW-1185">Reference proteome</keyword>
<keyword evidence="1" id="KW-0472">Membrane</keyword>
<name>A0A3D8Y9T1_9BACT</name>